<dbReference type="InterPro" id="IPR055180">
    <property type="entry name" value="HsdR_RecA-like_helicase_dom_2"/>
</dbReference>
<dbReference type="Pfam" id="PF04313">
    <property type="entry name" value="HSDR_N"/>
    <property type="match status" value="1"/>
</dbReference>
<gene>
    <name evidence="2" type="ORF">FYJ85_17060</name>
</gene>
<sequence>MLHTSEKAFENYIQEAMAAGGWSVGDKTLWDKEAAIFPEYVLRFIKGTQPQLWTQMEQLHGVELPGLLIKTLLKERINKGTMHIIRHGFKFYGKTFKLAYFKPAHGMNPEALALYDQNQFHVTRQIPCHPNDNSTIDMLLSLNGIPLMTLELKNPATGQTWRDAVNQYQTDRNPHAPLFLFQKGAVVHFAVDPEEVYMTTKLNGAKTFFLPFNRGSNPGDIDCGAGNPANPDGYRTAYLWEEVLNRDSFMDLINHFIFLETKKEIQYDDAGIRREVTKETMIFPRYHQLLCIRDLTRLAAQEGAGHNYLIQHSAGSGKTNSISWLSHRLASLHNQEDQKIFDCVVVITDRRVLDKQLQDAIYQIEHAAGVVVPVDENTTQLANALIDGTKIVITTLQKFPFVLQSLLRIAGAENVDAPSAEALTQARKFASTISTRRYAVIVDEAHSSQSGESARELKQILGAAPIEEEEDWQDNLCRIMESRKQQQNVSFFAFTATPKGKTLEIFGRKNASGKPEPTCFYSMKQAIEEHFILDVLQNYVTYKTYFGLVKKIEDDPTMPKKKATKKLGKFLNIMPYNIEQKIEIIIEHFRAHIKPLLGGRAKAMVVTSSRLQAVRYMKAFQRYIAENHYTDVRPLVAFSGKVKDDDIEYTEPGMNIDLVTGKSISEAQLPDKFSTPDYQVLLVANKYQTGFDQPLLCAMYVDKHLDGVQAVQTLSRLNRIAPGKESVFVMDFANEAENILKAFSPFYRVTQLDEVSDPTHLELLKHELNATQIYLWSEVENFCRIFYKPLAKQSSTDHAQMEHFVQPATDRFKNADKELQEEFYSKLGAYISLYSFLSQIMPYSDEELEMLYAYARYLKTHIHPDTGIVEPHPEKGVELEYYRLSKTMEGSINLASSETVPVKSPTAVGTGSQEDEEKPLSEIIKVLNDKLGTDFTDEDRLFFEQIQEKAIHDERIIQIQKANPLDKFALGIKEIIESLMIQRMSENDAIVSRYMDDKDFQKTIFPILAKNIFNNIQTMNSERSNL</sequence>
<dbReference type="InterPro" id="IPR027417">
    <property type="entry name" value="P-loop_NTPase"/>
</dbReference>
<keyword evidence="2" id="KW-0378">Hydrolase</keyword>
<dbReference type="SUPFAM" id="SSF52540">
    <property type="entry name" value="P-loop containing nucleoside triphosphate hydrolases"/>
    <property type="match status" value="2"/>
</dbReference>
<dbReference type="InterPro" id="IPR040980">
    <property type="entry name" value="SWI2_SNF2"/>
</dbReference>
<dbReference type="PANTHER" id="PTHR42927">
    <property type="entry name" value="HELICASE SUPERFAMILY 1 AND 2 DOMAIN-CONTAINING PROTEIN"/>
    <property type="match status" value="1"/>
</dbReference>
<dbReference type="EMBL" id="VUNS01000023">
    <property type="protein sequence ID" value="MST98752.1"/>
    <property type="molecule type" value="Genomic_DNA"/>
</dbReference>
<dbReference type="GO" id="GO:0003677">
    <property type="term" value="F:DNA binding"/>
    <property type="evidence" value="ECO:0007669"/>
    <property type="project" value="UniProtKB-KW"/>
</dbReference>
<dbReference type="Pfam" id="PF22679">
    <property type="entry name" value="T1R_D3-like"/>
    <property type="match status" value="1"/>
</dbReference>
<name>A0A844G7A1_9BACT</name>
<dbReference type="InterPro" id="IPR007409">
    <property type="entry name" value="Restrct_endonuc_type1_HsdR_N"/>
</dbReference>
<feature type="domain" description="Helicase ATP-binding" evidence="1">
    <location>
        <begin position="299"/>
        <end position="516"/>
    </location>
</feature>
<dbReference type="GO" id="GO:0009035">
    <property type="term" value="F:type I site-specific deoxyribonuclease activity"/>
    <property type="evidence" value="ECO:0007669"/>
    <property type="project" value="UniProtKB-EC"/>
</dbReference>
<dbReference type="SMART" id="SM00487">
    <property type="entry name" value="DEXDc"/>
    <property type="match status" value="1"/>
</dbReference>
<evidence type="ECO:0000313" key="3">
    <source>
        <dbReference type="Proteomes" id="UP000435649"/>
    </source>
</evidence>
<keyword evidence="3" id="KW-1185">Reference proteome</keyword>
<dbReference type="PROSITE" id="PS51192">
    <property type="entry name" value="HELICASE_ATP_BIND_1"/>
    <property type="match status" value="1"/>
</dbReference>
<dbReference type="Gene3D" id="3.90.1570.50">
    <property type="match status" value="1"/>
</dbReference>
<protein>
    <submittedName>
        <fullName evidence="2">Type I restriction endonuclease subunit R</fullName>
    </submittedName>
</protein>
<dbReference type="GO" id="GO:0005524">
    <property type="term" value="F:ATP binding"/>
    <property type="evidence" value="ECO:0007669"/>
    <property type="project" value="UniProtKB-KW"/>
</dbReference>
<comment type="caution">
    <text evidence="2">The sequence shown here is derived from an EMBL/GenBank/DDBJ whole genome shotgun (WGS) entry which is preliminary data.</text>
</comment>
<dbReference type="InterPro" id="IPR014001">
    <property type="entry name" value="Helicase_ATP-bd"/>
</dbReference>
<accession>A0A844G7A1</accession>
<dbReference type="Proteomes" id="UP000435649">
    <property type="component" value="Unassembled WGS sequence"/>
</dbReference>
<dbReference type="PANTHER" id="PTHR42927:SF1">
    <property type="entry name" value="HELICASE SUPERFAMILY 1 AND 2 DOMAIN-CONTAINING PROTEIN"/>
    <property type="match status" value="1"/>
</dbReference>
<dbReference type="Gene3D" id="3.40.50.300">
    <property type="entry name" value="P-loop containing nucleotide triphosphate hydrolases"/>
    <property type="match status" value="3"/>
</dbReference>
<dbReference type="RefSeq" id="WP_154419734.1">
    <property type="nucleotide sequence ID" value="NZ_VUNS01000023.1"/>
</dbReference>
<keyword evidence="2" id="KW-0255">Endonuclease</keyword>
<organism evidence="2 3">
    <name type="scientific">Victivallis lenta</name>
    <dbReference type="NCBI Taxonomy" id="2606640"/>
    <lineage>
        <taxon>Bacteria</taxon>
        <taxon>Pseudomonadati</taxon>
        <taxon>Lentisphaerota</taxon>
        <taxon>Lentisphaeria</taxon>
        <taxon>Victivallales</taxon>
        <taxon>Victivallaceae</taxon>
        <taxon>Victivallis</taxon>
    </lineage>
</organism>
<keyword evidence="2" id="KW-0540">Nuclease</keyword>
<dbReference type="AlphaFoldDB" id="A0A844G7A1"/>
<evidence type="ECO:0000259" key="1">
    <source>
        <dbReference type="PROSITE" id="PS51192"/>
    </source>
</evidence>
<proteinExistence type="predicted"/>
<reference evidence="2 3" key="1">
    <citation type="submission" date="2019-08" db="EMBL/GenBank/DDBJ databases">
        <title>In-depth cultivation of the pig gut microbiome towards novel bacterial diversity and tailored functional studies.</title>
        <authorList>
            <person name="Wylensek D."/>
            <person name="Hitch T.C.A."/>
            <person name="Clavel T."/>
        </authorList>
    </citation>
    <scope>NUCLEOTIDE SEQUENCE [LARGE SCALE GENOMIC DNA]</scope>
    <source>
        <strain evidence="2 3">BBE-744-WT-12</strain>
    </source>
</reference>
<dbReference type="Pfam" id="PF18766">
    <property type="entry name" value="SWI2_SNF2"/>
    <property type="match status" value="1"/>
</dbReference>
<dbReference type="GO" id="GO:0009307">
    <property type="term" value="P:DNA restriction-modification system"/>
    <property type="evidence" value="ECO:0007669"/>
    <property type="project" value="UniProtKB-KW"/>
</dbReference>
<evidence type="ECO:0000313" key="2">
    <source>
        <dbReference type="EMBL" id="MST98752.1"/>
    </source>
</evidence>